<comment type="caution">
    <text evidence="2">The sequence shown here is derived from an EMBL/GenBank/DDBJ whole genome shotgun (WGS) entry which is preliminary data.</text>
</comment>
<accession>A0ABT0K394</accession>
<gene>
    <name evidence="2" type="ORF">MXD59_21380</name>
</gene>
<feature type="region of interest" description="Disordered" evidence="1">
    <location>
        <begin position="1"/>
        <end position="42"/>
    </location>
</feature>
<evidence type="ECO:0008006" key="4">
    <source>
        <dbReference type="Google" id="ProtNLM"/>
    </source>
</evidence>
<feature type="compositionally biased region" description="Low complexity" evidence="1">
    <location>
        <begin position="18"/>
        <end position="39"/>
    </location>
</feature>
<reference evidence="2 3" key="1">
    <citation type="submission" date="2022-04" db="EMBL/GenBank/DDBJ databases">
        <title>Genome diversity in the genus Frankia.</title>
        <authorList>
            <person name="Carlos-Shanley C."/>
            <person name="Hahn D."/>
        </authorList>
    </citation>
    <scope>NUCLEOTIDE SEQUENCE [LARGE SCALE GENOMIC DNA]</scope>
    <source>
        <strain evidence="2 3">Ag45/Mut15</strain>
    </source>
</reference>
<keyword evidence="3" id="KW-1185">Reference proteome</keyword>
<name>A0ABT0K394_9ACTN</name>
<proteinExistence type="predicted"/>
<protein>
    <recommendedName>
        <fullName evidence="4">Secreted protein/lipoprotein</fullName>
    </recommendedName>
</protein>
<evidence type="ECO:0000256" key="1">
    <source>
        <dbReference type="SAM" id="MobiDB-lite"/>
    </source>
</evidence>
<sequence length="189" mass="19947">MVLAPAACSGSASPRPLAPTASPSTRSSAPPTSSPSPSADQAIRAATAAYEQAYLDAVADPTNTGKRQVLLAMYTADSPERAGVSTFLQTFSTKGWAGRRGTLDHQTIEQVKVPPSASQGKAETTTCTYDSGRVVDAANRAPDGSEIVVNDETQSYRTRWTWLLVAGEWKIVDATTLTTWPGADRCAAR</sequence>
<dbReference type="Proteomes" id="UP001201873">
    <property type="component" value="Unassembled WGS sequence"/>
</dbReference>
<evidence type="ECO:0000313" key="3">
    <source>
        <dbReference type="Proteomes" id="UP001201873"/>
    </source>
</evidence>
<dbReference type="EMBL" id="JALKFT010000030">
    <property type="protein sequence ID" value="MCK9878291.1"/>
    <property type="molecule type" value="Genomic_DNA"/>
</dbReference>
<organism evidence="2 3">
    <name type="scientific">Frankia umida</name>
    <dbReference type="NCBI Taxonomy" id="573489"/>
    <lineage>
        <taxon>Bacteria</taxon>
        <taxon>Bacillati</taxon>
        <taxon>Actinomycetota</taxon>
        <taxon>Actinomycetes</taxon>
        <taxon>Frankiales</taxon>
        <taxon>Frankiaceae</taxon>
        <taxon>Frankia</taxon>
    </lineage>
</organism>
<evidence type="ECO:0000313" key="2">
    <source>
        <dbReference type="EMBL" id="MCK9878291.1"/>
    </source>
</evidence>